<accession>A0A7Z0BUA7</accession>
<feature type="region of interest" description="Disordered" evidence="1">
    <location>
        <begin position="48"/>
        <end position="183"/>
    </location>
</feature>
<dbReference type="RefSeq" id="WP_179406052.1">
    <property type="nucleotide sequence ID" value="NZ_BMGF01000001.1"/>
</dbReference>
<evidence type="ECO:0000256" key="1">
    <source>
        <dbReference type="SAM" id="MobiDB-lite"/>
    </source>
</evidence>
<keyword evidence="2" id="KW-0472">Membrane</keyword>
<organism evidence="3 4">
    <name type="scientific">Novosphingobium marinum</name>
    <dbReference type="NCBI Taxonomy" id="1514948"/>
    <lineage>
        <taxon>Bacteria</taxon>
        <taxon>Pseudomonadati</taxon>
        <taxon>Pseudomonadota</taxon>
        <taxon>Alphaproteobacteria</taxon>
        <taxon>Sphingomonadales</taxon>
        <taxon>Sphingomonadaceae</taxon>
        <taxon>Novosphingobium</taxon>
    </lineage>
</organism>
<keyword evidence="2" id="KW-1133">Transmembrane helix</keyword>
<reference evidence="3 4" key="1">
    <citation type="submission" date="2020-07" db="EMBL/GenBank/DDBJ databases">
        <title>Genomic Encyclopedia of Type Strains, Phase IV (KMG-IV): sequencing the most valuable type-strain genomes for metagenomic binning, comparative biology and taxonomic classification.</title>
        <authorList>
            <person name="Goeker M."/>
        </authorList>
    </citation>
    <scope>NUCLEOTIDE SEQUENCE [LARGE SCALE GENOMIC DNA]</scope>
    <source>
        <strain evidence="3 4">DSM 29043</strain>
    </source>
</reference>
<keyword evidence="4" id="KW-1185">Reference proteome</keyword>
<evidence type="ECO:0000256" key="2">
    <source>
        <dbReference type="SAM" id="Phobius"/>
    </source>
</evidence>
<keyword evidence="2" id="KW-0812">Transmembrane</keyword>
<protein>
    <submittedName>
        <fullName evidence="3">Uncharacterized protein</fullName>
    </submittedName>
</protein>
<evidence type="ECO:0000313" key="3">
    <source>
        <dbReference type="EMBL" id="NYH94100.1"/>
    </source>
</evidence>
<sequence>MARVAPAPALNAKVYRHFAIVTLVITASLALFADGEKREAIADRVAEREAKTELQRADHERQGGKTGRKGFEFRTDRAPTGSFGTDEMIGAPTSYVGGGSQASAPPMPSDMALPVAPAAASGDAPRIPPPPPGMSAEEYRKRLEEARKKAAQRADKMSPREVEQMIEASRRRTGEAEVEESWF</sequence>
<proteinExistence type="predicted"/>
<feature type="transmembrane region" description="Helical" evidence="2">
    <location>
        <begin position="14"/>
        <end position="33"/>
    </location>
</feature>
<feature type="compositionally biased region" description="Basic and acidic residues" evidence="1">
    <location>
        <begin position="48"/>
        <end position="77"/>
    </location>
</feature>
<comment type="caution">
    <text evidence="3">The sequence shown here is derived from an EMBL/GenBank/DDBJ whole genome shotgun (WGS) entry which is preliminary data.</text>
</comment>
<dbReference type="Proteomes" id="UP000522081">
    <property type="component" value="Unassembled WGS sequence"/>
</dbReference>
<evidence type="ECO:0000313" key="4">
    <source>
        <dbReference type="Proteomes" id="UP000522081"/>
    </source>
</evidence>
<name>A0A7Z0BUA7_9SPHN</name>
<gene>
    <name evidence="3" type="ORF">FHS75_000405</name>
</gene>
<dbReference type="AlphaFoldDB" id="A0A7Z0BUA7"/>
<dbReference type="EMBL" id="JACBZF010000001">
    <property type="protein sequence ID" value="NYH94100.1"/>
    <property type="molecule type" value="Genomic_DNA"/>
</dbReference>
<feature type="compositionally biased region" description="Basic and acidic residues" evidence="1">
    <location>
        <begin position="137"/>
        <end position="175"/>
    </location>
</feature>